<dbReference type="AlphaFoldDB" id="A0A9X1VPP7"/>
<keyword evidence="2" id="KW-1185">Reference proteome</keyword>
<evidence type="ECO:0000313" key="2">
    <source>
        <dbReference type="Proteomes" id="UP001139369"/>
    </source>
</evidence>
<sequence length="152" mass="17818">MGTAKITFPYLKELNEEIKSGDGTRQNIAFKTLKVIDLKDLNPGLIMYIHYLQGKYHYLNFKRNDSLASIEEAVKCYHKVLQTARWYRVNARNPKYYFKYAESTHKLSKLVFCLFKQNELQNKAYLIAIHSGRQFPDNGGSFAWLQRDILNS</sequence>
<dbReference type="Proteomes" id="UP001139369">
    <property type="component" value="Unassembled WGS sequence"/>
</dbReference>
<evidence type="ECO:0000313" key="1">
    <source>
        <dbReference type="EMBL" id="MCI2229923.1"/>
    </source>
</evidence>
<dbReference type="RefSeq" id="WP_242179034.1">
    <property type="nucleotide sequence ID" value="NZ_JAKQYM010000009.1"/>
</dbReference>
<organism evidence="1 2">
    <name type="scientific">Polaribacter marinus</name>
    <dbReference type="NCBI Taxonomy" id="2916838"/>
    <lineage>
        <taxon>Bacteria</taxon>
        <taxon>Pseudomonadati</taxon>
        <taxon>Bacteroidota</taxon>
        <taxon>Flavobacteriia</taxon>
        <taxon>Flavobacteriales</taxon>
        <taxon>Flavobacteriaceae</taxon>
    </lineage>
</organism>
<reference evidence="1" key="1">
    <citation type="submission" date="2022-02" db="EMBL/GenBank/DDBJ databases">
        <title>Polaribacter sp. MSW13, isolated from seawater.</title>
        <authorList>
            <person name="Kristyanto S."/>
            <person name="Jung J."/>
            <person name="Jeon C.O."/>
        </authorList>
    </citation>
    <scope>NUCLEOTIDE SEQUENCE</scope>
    <source>
        <strain evidence="1">MSW13</strain>
    </source>
</reference>
<accession>A0A9X1VPP7</accession>
<name>A0A9X1VPP7_9FLAO</name>
<gene>
    <name evidence="1" type="ORF">MC378_12165</name>
</gene>
<comment type="caution">
    <text evidence="1">The sequence shown here is derived from an EMBL/GenBank/DDBJ whole genome shotgun (WGS) entry which is preliminary data.</text>
</comment>
<proteinExistence type="predicted"/>
<protein>
    <submittedName>
        <fullName evidence="1">Uncharacterized protein</fullName>
    </submittedName>
</protein>
<dbReference type="EMBL" id="JAKQYM010000009">
    <property type="protein sequence ID" value="MCI2229923.1"/>
    <property type="molecule type" value="Genomic_DNA"/>
</dbReference>